<dbReference type="RefSeq" id="WP_147892056.1">
    <property type="nucleotide sequence ID" value="NZ_VRTS01000007.1"/>
</dbReference>
<feature type="transmembrane region" description="Helical" evidence="1">
    <location>
        <begin position="82"/>
        <end position="101"/>
    </location>
</feature>
<evidence type="ECO:0000313" key="2">
    <source>
        <dbReference type="EMBL" id="TXK61013.1"/>
    </source>
</evidence>
<organism evidence="2 3">
    <name type="scientific">Alkalisalibacterium limincola</name>
    <dbReference type="NCBI Taxonomy" id="2699169"/>
    <lineage>
        <taxon>Bacteria</taxon>
        <taxon>Pseudomonadati</taxon>
        <taxon>Pseudomonadota</taxon>
        <taxon>Gammaproteobacteria</taxon>
        <taxon>Lysobacterales</taxon>
        <taxon>Lysobacteraceae</taxon>
        <taxon>Alkalisalibacterium</taxon>
    </lineage>
</organism>
<keyword evidence="1" id="KW-0472">Membrane</keyword>
<keyword evidence="3" id="KW-1185">Reference proteome</keyword>
<name>A0A5C8KJT1_9GAMM</name>
<dbReference type="AlphaFoldDB" id="A0A5C8KJT1"/>
<keyword evidence="1" id="KW-0812">Transmembrane</keyword>
<reference evidence="2 3" key="1">
    <citation type="submission" date="2019-08" db="EMBL/GenBank/DDBJ databases">
        <authorList>
            <person name="Karlyshev A.V."/>
        </authorList>
    </citation>
    <scope>NUCLEOTIDE SEQUENCE [LARGE SCALE GENOMIC DNA]</scope>
    <source>
        <strain evidence="2 3">Alg18-2.2</strain>
    </source>
</reference>
<sequence>MNSNVAGRTALCGFIAGAVAYLVFHQGGFWALTQAGVFQASTWSMASTAPWGVPQVVSSMFWTGLWGVLGAFLVSRLPLPRWLGWVLFAAVVVTLVNWFIVLPLKGSPIGGGFRWPGVVLAPLVYGFWGLGMWLIYSALQRPLGASPAPAR</sequence>
<keyword evidence="1" id="KW-1133">Transmembrane helix</keyword>
<dbReference type="EMBL" id="VRTS01000007">
    <property type="protein sequence ID" value="TXK61013.1"/>
    <property type="molecule type" value="Genomic_DNA"/>
</dbReference>
<evidence type="ECO:0000313" key="3">
    <source>
        <dbReference type="Proteomes" id="UP000321248"/>
    </source>
</evidence>
<proteinExistence type="predicted"/>
<evidence type="ECO:0000256" key="1">
    <source>
        <dbReference type="SAM" id="Phobius"/>
    </source>
</evidence>
<feature type="transmembrane region" description="Helical" evidence="1">
    <location>
        <begin position="113"/>
        <end position="136"/>
    </location>
</feature>
<comment type="caution">
    <text evidence="2">The sequence shown here is derived from an EMBL/GenBank/DDBJ whole genome shotgun (WGS) entry which is preliminary data.</text>
</comment>
<feature type="transmembrane region" description="Helical" evidence="1">
    <location>
        <begin position="59"/>
        <end position="75"/>
    </location>
</feature>
<protein>
    <submittedName>
        <fullName evidence="2">DUF4175 domain-containing protein</fullName>
    </submittedName>
</protein>
<dbReference type="Proteomes" id="UP000321248">
    <property type="component" value="Unassembled WGS sequence"/>
</dbReference>
<accession>A0A5C8KJT1</accession>
<gene>
    <name evidence="2" type="ORF">FU658_10585</name>
</gene>
<dbReference type="OrthoDB" id="7062791at2"/>